<feature type="transmembrane region" description="Helical" evidence="5">
    <location>
        <begin position="202"/>
        <end position="221"/>
    </location>
</feature>
<dbReference type="SUPFAM" id="SSF103473">
    <property type="entry name" value="MFS general substrate transporter"/>
    <property type="match status" value="1"/>
</dbReference>
<keyword evidence="3 5" id="KW-1133">Transmembrane helix</keyword>
<feature type="transmembrane region" description="Helical" evidence="5">
    <location>
        <begin position="75"/>
        <end position="93"/>
    </location>
</feature>
<feature type="transmembrane region" description="Helical" evidence="5">
    <location>
        <begin position="133"/>
        <end position="152"/>
    </location>
</feature>
<evidence type="ECO:0000313" key="7">
    <source>
        <dbReference type="Proteomes" id="UP001050691"/>
    </source>
</evidence>
<feature type="transmembrane region" description="Helical" evidence="5">
    <location>
        <begin position="164"/>
        <end position="182"/>
    </location>
</feature>
<dbReference type="Gene3D" id="1.20.1720.10">
    <property type="entry name" value="Multidrug resistance protein D"/>
    <property type="match status" value="1"/>
</dbReference>
<evidence type="ECO:0000256" key="4">
    <source>
        <dbReference type="ARBA" id="ARBA00023136"/>
    </source>
</evidence>
<evidence type="ECO:0000256" key="5">
    <source>
        <dbReference type="SAM" id="Phobius"/>
    </source>
</evidence>
<dbReference type="EMBL" id="BPWL01000003">
    <property type="protein sequence ID" value="GJJ08841.1"/>
    <property type="molecule type" value="Genomic_DNA"/>
</dbReference>
<comment type="caution">
    <text evidence="6">The sequence shown here is derived from an EMBL/GenBank/DDBJ whole genome shotgun (WGS) entry which is preliminary data.</text>
</comment>
<evidence type="ECO:0000256" key="3">
    <source>
        <dbReference type="ARBA" id="ARBA00022989"/>
    </source>
</evidence>
<evidence type="ECO:0000256" key="2">
    <source>
        <dbReference type="ARBA" id="ARBA00022692"/>
    </source>
</evidence>
<feature type="transmembrane region" description="Helical" evidence="5">
    <location>
        <begin position="269"/>
        <end position="292"/>
    </location>
</feature>
<keyword evidence="4 5" id="KW-0472">Membrane</keyword>
<dbReference type="GO" id="GO:0022857">
    <property type="term" value="F:transmembrane transporter activity"/>
    <property type="evidence" value="ECO:0007669"/>
    <property type="project" value="InterPro"/>
</dbReference>
<feature type="transmembrane region" description="Helical" evidence="5">
    <location>
        <begin position="337"/>
        <end position="356"/>
    </location>
</feature>
<keyword evidence="7" id="KW-1185">Reference proteome</keyword>
<dbReference type="Pfam" id="PF07690">
    <property type="entry name" value="MFS_1"/>
    <property type="match status" value="1"/>
</dbReference>
<organism evidence="6 7">
    <name type="scientific">Clathrus columnatus</name>
    <dbReference type="NCBI Taxonomy" id="1419009"/>
    <lineage>
        <taxon>Eukaryota</taxon>
        <taxon>Fungi</taxon>
        <taxon>Dikarya</taxon>
        <taxon>Basidiomycota</taxon>
        <taxon>Agaricomycotina</taxon>
        <taxon>Agaricomycetes</taxon>
        <taxon>Phallomycetidae</taxon>
        <taxon>Phallales</taxon>
        <taxon>Clathraceae</taxon>
        <taxon>Clathrus</taxon>
    </lineage>
</organism>
<reference evidence="6" key="1">
    <citation type="submission" date="2021-10" db="EMBL/GenBank/DDBJ databases">
        <title>De novo Genome Assembly of Clathrus columnatus (Basidiomycota, Fungi) Using Illumina and Nanopore Sequence Data.</title>
        <authorList>
            <person name="Ogiso-Tanaka E."/>
            <person name="Itagaki H."/>
            <person name="Hosoya T."/>
            <person name="Hosaka K."/>
        </authorList>
    </citation>
    <scope>NUCLEOTIDE SEQUENCE</scope>
    <source>
        <strain evidence="6">MO-923</strain>
    </source>
</reference>
<dbReference type="PANTHER" id="PTHR23502">
    <property type="entry name" value="MAJOR FACILITATOR SUPERFAMILY"/>
    <property type="match status" value="1"/>
</dbReference>
<dbReference type="InterPro" id="IPR011701">
    <property type="entry name" value="MFS"/>
</dbReference>
<name>A0AAV5A8F3_9AGAM</name>
<keyword evidence="2 5" id="KW-0812">Transmembrane</keyword>
<protein>
    <recommendedName>
        <fullName evidence="8">Major facilitator superfamily (MFS) profile domain-containing protein</fullName>
    </recommendedName>
</protein>
<feature type="transmembrane region" description="Helical" evidence="5">
    <location>
        <begin position="100"/>
        <end position="121"/>
    </location>
</feature>
<dbReference type="InterPro" id="IPR036259">
    <property type="entry name" value="MFS_trans_sf"/>
</dbReference>
<gene>
    <name evidence="6" type="ORF">Clacol_003060</name>
</gene>
<evidence type="ECO:0000313" key="6">
    <source>
        <dbReference type="EMBL" id="GJJ08841.1"/>
    </source>
</evidence>
<comment type="subcellular location">
    <subcellularLocation>
        <location evidence="1">Membrane</location>
        <topology evidence="1">Multi-pass membrane protein</topology>
    </subcellularLocation>
</comment>
<accession>A0AAV5A8F3</accession>
<evidence type="ECO:0008006" key="8">
    <source>
        <dbReference type="Google" id="ProtNLM"/>
    </source>
</evidence>
<feature type="transmembrane region" description="Helical" evidence="5">
    <location>
        <begin position="299"/>
        <end position="325"/>
    </location>
</feature>
<dbReference type="AlphaFoldDB" id="A0AAV5A8F3"/>
<evidence type="ECO:0000256" key="1">
    <source>
        <dbReference type="ARBA" id="ARBA00004141"/>
    </source>
</evidence>
<proteinExistence type="predicted"/>
<dbReference type="GO" id="GO:0005886">
    <property type="term" value="C:plasma membrane"/>
    <property type="evidence" value="ECO:0007669"/>
    <property type="project" value="TreeGrafter"/>
</dbReference>
<dbReference type="PANTHER" id="PTHR23502:SF74">
    <property type="entry name" value="MAJOR FACILITATOR SUPERFAMILY (MFS) PROFILE DOMAIN-CONTAINING PROTEIN"/>
    <property type="match status" value="1"/>
</dbReference>
<dbReference type="Proteomes" id="UP001050691">
    <property type="component" value="Unassembled WGS sequence"/>
</dbReference>
<sequence length="373" mass="41025">MGTPGSVKQCPTSQVDSVFDEGLEEVERGKEQSDDKDSFLVAFEVNDPENPKIVTPCPSELEPYEALDLYGRKPFFIVSFTVYTLCQVGSALAPNGAALLIFRFLGGCFAANPITNSGAFISDIWEARERGKAMAVFCVAPFVGPTLGPLVAGFIEISDVSFRWLYWVLACFFVYGCIYLLFEAYPIVFEQGHHMNAGSAGLMFLPILLGCITAGILYRTVFQPLYEADIEKYKPNNPPPEVRLKSAIYSGPLYVISFFWFGWTSYPFISYWASMSSGVFLGVSISLIFVALTNYIVDAYLSVAASALAVYTVIRSAAGAGFPLFARAMYNKLGPQWASTILGVVALLLVPIPLVLQRYGETLRKRSSYVPNL</sequence>